<dbReference type="GO" id="GO:0016989">
    <property type="term" value="F:sigma factor antagonist activity"/>
    <property type="evidence" value="ECO:0007669"/>
    <property type="project" value="TreeGrafter"/>
</dbReference>
<accession>A0A2A9HCU0</accession>
<dbReference type="AlphaFoldDB" id="A0A2A9HCU0"/>
<evidence type="ECO:0000256" key="1">
    <source>
        <dbReference type="SAM" id="MobiDB-lite"/>
    </source>
</evidence>
<feature type="domain" description="Anti-sigma K factor RskA C-terminal" evidence="3">
    <location>
        <begin position="98"/>
        <end position="230"/>
    </location>
</feature>
<dbReference type="InterPro" id="IPR018764">
    <property type="entry name" value="RskA_C"/>
</dbReference>
<sequence>MNRDQALDLLPEYALGLLEPEEAEALERLLAADAGLRAALQPLLQAAEALAHGYEEQPLPPGAADRIAAGVRARLQPPQPLPLRRPARAGAPWRLVALASAAAVLVLTVGLAAAVIAYLDARSEADDLRAQLAARAIEIPLSGDGARGAVFVASDFSFAVLRVVGLPPAPEGHHYQVWSEGPYGARSAADFEGAPNGELIVRLPSLPREMTRMFVTLEPDGAAGDRPQGPEILTSPR</sequence>
<dbReference type="GO" id="GO:0006417">
    <property type="term" value="P:regulation of translation"/>
    <property type="evidence" value="ECO:0007669"/>
    <property type="project" value="TreeGrafter"/>
</dbReference>
<gene>
    <name evidence="4" type="ORF">A9A59_0988</name>
</gene>
<organism evidence="4 5">
    <name type="scientific">Tepidiforma thermophila (strain KCTC 52669 / CGMCC 1.13589 / G233)</name>
    <dbReference type="NCBI Taxonomy" id="2761530"/>
    <lineage>
        <taxon>Bacteria</taxon>
        <taxon>Bacillati</taxon>
        <taxon>Chloroflexota</taxon>
        <taxon>Tepidiformia</taxon>
        <taxon>Tepidiformales</taxon>
        <taxon>Tepidiformaceae</taxon>
        <taxon>Tepidiforma</taxon>
    </lineage>
</organism>
<dbReference type="PANTHER" id="PTHR37461:SF1">
    <property type="entry name" value="ANTI-SIGMA-K FACTOR RSKA"/>
    <property type="match status" value="1"/>
</dbReference>
<feature type="region of interest" description="Disordered" evidence="1">
    <location>
        <begin position="218"/>
        <end position="237"/>
    </location>
</feature>
<dbReference type="Proteomes" id="UP000223071">
    <property type="component" value="Unassembled WGS sequence"/>
</dbReference>
<name>A0A2A9HCU0_TEPT2</name>
<protein>
    <submittedName>
        <fullName evidence="4">Anti-sigma-K factor RskA</fullName>
    </submittedName>
</protein>
<dbReference type="GO" id="GO:0005886">
    <property type="term" value="C:plasma membrane"/>
    <property type="evidence" value="ECO:0007669"/>
    <property type="project" value="InterPro"/>
</dbReference>
<dbReference type="RefSeq" id="WP_098503221.1">
    <property type="nucleotide sequence ID" value="NZ_PDJQ01000001.1"/>
</dbReference>
<keyword evidence="5" id="KW-1185">Reference proteome</keyword>
<proteinExistence type="predicted"/>
<dbReference type="InterPro" id="IPR051474">
    <property type="entry name" value="Anti-sigma-K/W_factor"/>
</dbReference>
<evidence type="ECO:0000256" key="2">
    <source>
        <dbReference type="SAM" id="Phobius"/>
    </source>
</evidence>
<evidence type="ECO:0000259" key="3">
    <source>
        <dbReference type="Pfam" id="PF10099"/>
    </source>
</evidence>
<dbReference type="Pfam" id="PF10099">
    <property type="entry name" value="RskA_C"/>
    <property type="match status" value="1"/>
</dbReference>
<keyword evidence="2" id="KW-1133">Transmembrane helix</keyword>
<reference evidence="4 5" key="1">
    <citation type="submission" date="2017-09" db="EMBL/GenBank/DDBJ databases">
        <title>Sequencing the genomes of two abundant thermophiles in Great Basin hot springs: Thermocrinis jamiesonii and novel Chloroflexi Thermoflexus hugenholtzii.</title>
        <authorList>
            <person name="Hedlund B."/>
        </authorList>
    </citation>
    <scope>NUCLEOTIDE SEQUENCE [LARGE SCALE GENOMIC DNA]</scope>
    <source>
        <strain evidence="4 5">G233</strain>
    </source>
</reference>
<keyword evidence="2" id="KW-0812">Transmembrane</keyword>
<dbReference type="EMBL" id="PDJQ01000001">
    <property type="protein sequence ID" value="PFG73784.1"/>
    <property type="molecule type" value="Genomic_DNA"/>
</dbReference>
<dbReference type="PANTHER" id="PTHR37461">
    <property type="entry name" value="ANTI-SIGMA-K FACTOR RSKA"/>
    <property type="match status" value="1"/>
</dbReference>
<feature type="transmembrane region" description="Helical" evidence="2">
    <location>
        <begin position="95"/>
        <end position="119"/>
    </location>
</feature>
<comment type="caution">
    <text evidence="4">The sequence shown here is derived from an EMBL/GenBank/DDBJ whole genome shotgun (WGS) entry which is preliminary data.</text>
</comment>
<evidence type="ECO:0000313" key="5">
    <source>
        <dbReference type="Proteomes" id="UP000223071"/>
    </source>
</evidence>
<evidence type="ECO:0000313" key="4">
    <source>
        <dbReference type="EMBL" id="PFG73784.1"/>
    </source>
</evidence>
<keyword evidence="2" id="KW-0472">Membrane</keyword>